<accession>A0A9W5YAU8</accession>
<evidence type="ECO:0000256" key="7">
    <source>
        <dbReference type="SAM" id="Coils"/>
    </source>
</evidence>
<keyword evidence="7" id="KW-0175">Coiled coil</keyword>
<keyword evidence="5" id="KW-0653">Protein transport</keyword>
<dbReference type="Pfam" id="PF02108">
    <property type="entry name" value="FliH"/>
    <property type="match status" value="1"/>
</dbReference>
<dbReference type="RefSeq" id="WP_281814017.1">
    <property type="nucleotide sequence ID" value="NZ_BRLB01000002.1"/>
</dbReference>
<dbReference type="Proteomes" id="UP001144256">
    <property type="component" value="Unassembled WGS sequence"/>
</dbReference>
<dbReference type="PANTHER" id="PTHR34982">
    <property type="entry name" value="YOP PROTEINS TRANSLOCATION PROTEIN L"/>
    <property type="match status" value="1"/>
</dbReference>
<keyword evidence="4" id="KW-1005">Bacterial flagellum biogenesis</keyword>
<comment type="function">
    <text evidence="1">Needed for flagellar regrowth and assembly.</text>
</comment>
<dbReference type="GO" id="GO:0015031">
    <property type="term" value="P:protein transport"/>
    <property type="evidence" value="ECO:0007669"/>
    <property type="project" value="UniProtKB-KW"/>
</dbReference>
<organism evidence="9 10">
    <name type="scientific">Vallitalea longa</name>
    <dbReference type="NCBI Taxonomy" id="2936439"/>
    <lineage>
        <taxon>Bacteria</taxon>
        <taxon>Bacillati</taxon>
        <taxon>Bacillota</taxon>
        <taxon>Clostridia</taxon>
        <taxon>Lachnospirales</taxon>
        <taxon>Vallitaleaceae</taxon>
        <taxon>Vallitalea</taxon>
    </lineage>
</organism>
<dbReference type="EMBL" id="BRLB01000002">
    <property type="protein sequence ID" value="GKX28988.1"/>
    <property type="molecule type" value="Genomic_DNA"/>
</dbReference>
<evidence type="ECO:0000256" key="1">
    <source>
        <dbReference type="ARBA" id="ARBA00003041"/>
    </source>
</evidence>
<sequence>MSSIIKSPFINYATNNKKIIGGNTKNTIYTDNNDDVHIDRELINKSIEKQKKHAEEISNDIINKALLEAQCIVDDAKKNAIDITSEAYNKGLDDGYKDGISKGEEEAIRLREEAELILQQANENKEEILNDIEPKMVNILIELVKKLTNHVIEKKDIIIYLIRKGFSEIEILEDIVVHVSAEDFEYVNTNKKKLYEDISQNVNLEIVKDKALSSNDCIIETKLGNLDCSLNTRLNGLTSDLKLIANSLNS</sequence>
<feature type="domain" description="Flagellar assembly protein FliH/Type III secretion system HrpE" evidence="8">
    <location>
        <begin position="114"/>
        <end position="235"/>
    </location>
</feature>
<evidence type="ECO:0000256" key="3">
    <source>
        <dbReference type="ARBA" id="ARBA00022448"/>
    </source>
</evidence>
<keyword evidence="3" id="KW-0813">Transport</keyword>
<dbReference type="InterPro" id="IPR018035">
    <property type="entry name" value="Flagellar_FliH/T3SS_HrpE"/>
</dbReference>
<comment type="similarity">
    <text evidence="2">Belongs to the FliH family.</text>
</comment>
<name>A0A9W5YAU8_9FIRM</name>
<evidence type="ECO:0000256" key="4">
    <source>
        <dbReference type="ARBA" id="ARBA00022795"/>
    </source>
</evidence>
<evidence type="ECO:0000313" key="10">
    <source>
        <dbReference type="Proteomes" id="UP001144256"/>
    </source>
</evidence>
<evidence type="ECO:0000259" key="8">
    <source>
        <dbReference type="Pfam" id="PF02108"/>
    </source>
</evidence>
<keyword evidence="6" id="KW-1006">Bacterial flagellum protein export</keyword>
<dbReference type="GO" id="GO:0044781">
    <property type="term" value="P:bacterial-type flagellum organization"/>
    <property type="evidence" value="ECO:0007669"/>
    <property type="project" value="UniProtKB-KW"/>
</dbReference>
<proteinExistence type="inferred from homology"/>
<gene>
    <name evidence="9" type="ORF">SH1V18_14680</name>
</gene>
<comment type="caution">
    <text evidence="9">The sequence shown here is derived from an EMBL/GenBank/DDBJ whole genome shotgun (WGS) entry which is preliminary data.</text>
</comment>
<evidence type="ECO:0000256" key="2">
    <source>
        <dbReference type="ARBA" id="ARBA00006602"/>
    </source>
</evidence>
<dbReference type="GO" id="GO:0005829">
    <property type="term" value="C:cytosol"/>
    <property type="evidence" value="ECO:0007669"/>
    <property type="project" value="TreeGrafter"/>
</dbReference>
<reference evidence="9" key="1">
    <citation type="submission" date="2022-06" db="EMBL/GenBank/DDBJ databases">
        <title>Vallitalea longa sp. nov., an anaerobic bacterium isolated from marine sediment.</title>
        <authorList>
            <person name="Hirano S."/>
            <person name="Terahara T."/>
            <person name="Mori K."/>
            <person name="Hamada M."/>
            <person name="Matsumoto R."/>
            <person name="Kobayashi T."/>
        </authorList>
    </citation>
    <scope>NUCLEOTIDE SEQUENCE</scope>
    <source>
        <strain evidence="9">SH18-1</strain>
    </source>
</reference>
<protein>
    <recommendedName>
        <fullName evidence="8">Flagellar assembly protein FliH/Type III secretion system HrpE domain-containing protein</fullName>
    </recommendedName>
</protein>
<dbReference type="AlphaFoldDB" id="A0A9W5YAU8"/>
<dbReference type="InterPro" id="IPR051472">
    <property type="entry name" value="T3SS_Stator/FliH"/>
</dbReference>
<evidence type="ECO:0000256" key="5">
    <source>
        <dbReference type="ARBA" id="ARBA00022927"/>
    </source>
</evidence>
<evidence type="ECO:0000313" key="9">
    <source>
        <dbReference type="EMBL" id="GKX28988.1"/>
    </source>
</evidence>
<keyword evidence="10" id="KW-1185">Reference proteome</keyword>
<evidence type="ECO:0000256" key="6">
    <source>
        <dbReference type="ARBA" id="ARBA00023225"/>
    </source>
</evidence>
<feature type="coiled-coil region" evidence="7">
    <location>
        <begin position="100"/>
        <end position="131"/>
    </location>
</feature>
<dbReference type="PANTHER" id="PTHR34982:SF1">
    <property type="entry name" value="FLAGELLAR ASSEMBLY PROTEIN FLIH"/>
    <property type="match status" value="1"/>
</dbReference>